<dbReference type="InterPro" id="IPR011701">
    <property type="entry name" value="MFS"/>
</dbReference>
<evidence type="ECO:0000259" key="6">
    <source>
        <dbReference type="PROSITE" id="PS50850"/>
    </source>
</evidence>
<evidence type="ECO:0000256" key="2">
    <source>
        <dbReference type="ARBA" id="ARBA00022692"/>
    </source>
</evidence>
<comment type="subcellular location">
    <subcellularLocation>
        <location evidence="1">Membrane</location>
        <topology evidence="1">Multi-pass membrane protein</topology>
    </subcellularLocation>
</comment>
<dbReference type="InterPro" id="IPR036259">
    <property type="entry name" value="MFS_trans_sf"/>
</dbReference>
<evidence type="ECO:0000256" key="1">
    <source>
        <dbReference type="ARBA" id="ARBA00004141"/>
    </source>
</evidence>
<keyword evidence="3 5" id="KW-1133">Transmembrane helix</keyword>
<dbReference type="AlphaFoldDB" id="A0A418W0L0"/>
<evidence type="ECO:0000256" key="4">
    <source>
        <dbReference type="ARBA" id="ARBA00023136"/>
    </source>
</evidence>
<feature type="transmembrane region" description="Helical" evidence="5">
    <location>
        <begin position="149"/>
        <end position="173"/>
    </location>
</feature>
<organism evidence="7 8">
    <name type="scientific">Azospirillum cavernae</name>
    <dbReference type="NCBI Taxonomy" id="2320860"/>
    <lineage>
        <taxon>Bacteria</taxon>
        <taxon>Pseudomonadati</taxon>
        <taxon>Pseudomonadota</taxon>
        <taxon>Alphaproteobacteria</taxon>
        <taxon>Rhodospirillales</taxon>
        <taxon>Azospirillaceae</taxon>
        <taxon>Azospirillum</taxon>
    </lineage>
</organism>
<feature type="transmembrane region" description="Helical" evidence="5">
    <location>
        <begin position="351"/>
        <end position="373"/>
    </location>
</feature>
<dbReference type="GO" id="GO:0005886">
    <property type="term" value="C:plasma membrane"/>
    <property type="evidence" value="ECO:0007669"/>
    <property type="project" value="TreeGrafter"/>
</dbReference>
<evidence type="ECO:0000256" key="5">
    <source>
        <dbReference type="SAM" id="Phobius"/>
    </source>
</evidence>
<feature type="transmembrane region" description="Helical" evidence="5">
    <location>
        <begin position="325"/>
        <end position="345"/>
    </location>
</feature>
<name>A0A418W0L0_9PROT</name>
<dbReference type="Gene3D" id="1.20.1250.20">
    <property type="entry name" value="MFS general substrate transporter like domains"/>
    <property type="match status" value="1"/>
</dbReference>
<keyword evidence="2 5" id="KW-0812">Transmembrane</keyword>
<feature type="transmembrane region" description="Helical" evidence="5">
    <location>
        <begin position="262"/>
        <end position="279"/>
    </location>
</feature>
<feature type="domain" description="Major facilitator superfamily (MFS) profile" evidence="6">
    <location>
        <begin position="25"/>
        <end position="440"/>
    </location>
</feature>
<accession>A0A418W0L0</accession>
<comment type="caution">
    <text evidence="7">The sequence shown here is derived from an EMBL/GenBank/DDBJ whole genome shotgun (WGS) entry which is preliminary data.</text>
</comment>
<feature type="transmembrane region" description="Helical" evidence="5">
    <location>
        <begin position="58"/>
        <end position="79"/>
    </location>
</feature>
<feature type="transmembrane region" description="Helical" evidence="5">
    <location>
        <begin position="291"/>
        <end position="313"/>
    </location>
</feature>
<dbReference type="PANTHER" id="PTHR23508">
    <property type="entry name" value="CARBOXYLIC ACID TRANSPORTER PROTEIN HOMOLOG"/>
    <property type="match status" value="1"/>
</dbReference>
<feature type="transmembrane region" description="Helical" evidence="5">
    <location>
        <begin position="91"/>
        <end position="110"/>
    </location>
</feature>
<keyword evidence="8" id="KW-1185">Reference proteome</keyword>
<protein>
    <submittedName>
        <fullName evidence="7">MFS transporter</fullName>
    </submittedName>
</protein>
<dbReference type="Pfam" id="PF07690">
    <property type="entry name" value="MFS_1"/>
    <property type="match status" value="1"/>
</dbReference>
<dbReference type="GO" id="GO:0046943">
    <property type="term" value="F:carboxylic acid transmembrane transporter activity"/>
    <property type="evidence" value="ECO:0007669"/>
    <property type="project" value="TreeGrafter"/>
</dbReference>
<dbReference type="InterPro" id="IPR005829">
    <property type="entry name" value="Sugar_transporter_CS"/>
</dbReference>
<feature type="transmembrane region" description="Helical" evidence="5">
    <location>
        <begin position="414"/>
        <end position="435"/>
    </location>
</feature>
<dbReference type="PROSITE" id="PS00216">
    <property type="entry name" value="SUGAR_TRANSPORT_1"/>
    <property type="match status" value="1"/>
</dbReference>
<feature type="transmembrane region" description="Helical" evidence="5">
    <location>
        <begin position="21"/>
        <end position="38"/>
    </location>
</feature>
<dbReference type="Proteomes" id="UP000283458">
    <property type="component" value="Unassembled WGS sequence"/>
</dbReference>
<dbReference type="PROSITE" id="PS50850">
    <property type="entry name" value="MFS"/>
    <property type="match status" value="1"/>
</dbReference>
<dbReference type="PROSITE" id="PS00217">
    <property type="entry name" value="SUGAR_TRANSPORT_2"/>
    <property type="match status" value="1"/>
</dbReference>
<dbReference type="EMBL" id="QYUL01000001">
    <property type="protein sequence ID" value="RJF83550.1"/>
    <property type="molecule type" value="Genomic_DNA"/>
</dbReference>
<keyword evidence="4 5" id="KW-0472">Membrane</keyword>
<feature type="transmembrane region" description="Helical" evidence="5">
    <location>
        <begin position="385"/>
        <end position="408"/>
    </location>
</feature>
<evidence type="ECO:0000313" key="7">
    <source>
        <dbReference type="EMBL" id="RJF83550.1"/>
    </source>
</evidence>
<dbReference type="CDD" id="cd17365">
    <property type="entry name" value="MFS_PcaK_like"/>
    <property type="match status" value="1"/>
</dbReference>
<reference evidence="7 8" key="1">
    <citation type="submission" date="2018-09" db="EMBL/GenBank/DDBJ databases">
        <authorList>
            <person name="Zhu H."/>
        </authorList>
    </citation>
    <scope>NUCLEOTIDE SEQUENCE [LARGE SCALE GENOMIC DNA]</scope>
    <source>
        <strain evidence="7 8">K2W22B-5</strain>
    </source>
</reference>
<evidence type="ECO:0000313" key="8">
    <source>
        <dbReference type="Proteomes" id="UP000283458"/>
    </source>
</evidence>
<evidence type="ECO:0000256" key="3">
    <source>
        <dbReference type="ARBA" id="ARBA00022989"/>
    </source>
</evidence>
<proteinExistence type="predicted"/>
<dbReference type="SUPFAM" id="SSF103473">
    <property type="entry name" value="MFS general substrate transporter"/>
    <property type="match status" value="1"/>
</dbReference>
<dbReference type="OrthoDB" id="9784658at2"/>
<sequence length="453" mass="47120">MPKQHVIDVTAAIERARFGRFQFMITALCALIALLDGFDTQAIAYVAPVIAEHWGMSVAGFGPIFGAGLAGLTVGAFILSPAADRFGRKSVILLSMLIFGVFSLVTAWAGSMNELLVYRFLTGVGLGGAMPNIIALTSEYAPTRLRATLVTVMFCGFPFGSTVGGVISAPLIAAYGWPSVFIVGGVAPLAVLLVLVVWLPESVRYLVASGAPAARIDGILRRLDPERAAPATAETIYALNEPKASGFTVVQLFQEGRARTTLLLWAAFFMNLLVMYFLVNWLPSLLRSSGMPIQTAILSTAVLNLGGVVGAVCLGRMIDHMNPHLVLGSAYAASALFIVGVAYGAHDLWLLMPAIFLAGFGVVGAQIGMNALAAGIYPTAIRSTGVGWALGVGRIGSIIGPVAGGALLGAGWSAQGVILAAVAPALLASVAVFTLRRRGDAGEPIRASATLAH</sequence>
<feature type="transmembrane region" description="Helical" evidence="5">
    <location>
        <begin position="179"/>
        <end position="199"/>
    </location>
</feature>
<gene>
    <name evidence="7" type="ORF">D3877_02530</name>
</gene>
<feature type="transmembrane region" description="Helical" evidence="5">
    <location>
        <begin position="116"/>
        <end position="137"/>
    </location>
</feature>
<dbReference type="RefSeq" id="WP_119829189.1">
    <property type="nucleotide sequence ID" value="NZ_QYUL01000001.1"/>
</dbReference>
<dbReference type="PANTHER" id="PTHR23508:SF10">
    <property type="entry name" value="CARBOXYLIC ACID TRANSPORTER PROTEIN HOMOLOG"/>
    <property type="match status" value="1"/>
</dbReference>
<dbReference type="InterPro" id="IPR020846">
    <property type="entry name" value="MFS_dom"/>
</dbReference>